<dbReference type="Proteomes" id="UP000005206">
    <property type="component" value="Chromosome 8"/>
</dbReference>
<dbReference type="InParanoid" id="C7Z3P5"/>
<dbReference type="OrthoDB" id="5103079at2759"/>
<dbReference type="GeneID" id="9675468"/>
<dbReference type="EMBL" id="GG698909">
    <property type="protein sequence ID" value="EEU41345.1"/>
    <property type="molecule type" value="Genomic_DNA"/>
</dbReference>
<feature type="region of interest" description="Disordered" evidence="2">
    <location>
        <begin position="128"/>
        <end position="191"/>
    </location>
</feature>
<dbReference type="KEGG" id="nhe:NECHADRAFT_83323"/>
<dbReference type="HOGENOM" id="CLU_526846_0_0_1"/>
<evidence type="ECO:0000256" key="1">
    <source>
        <dbReference type="SAM" id="Coils"/>
    </source>
</evidence>
<keyword evidence="1" id="KW-0175">Coiled coil</keyword>
<proteinExistence type="predicted"/>
<name>C7Z3P5_FUSV7</name>
<organism evidence="3 4">
    <name type="scientific">Fusarium vanettenii (strain ATCC MYA-4622 / CBS 123669 / FGSC 9596 / NRRL 45880 / 77-13-4)</name>
    <name type="common">Fusarium solani subsp. pisi</name>
    <dbReference type="NCBI Taxonomy" id="660122"/>
    <lineage>
        <taxon>Eukaryota</taxon>
        <taxon>Fungi</taxon>
        <taxon>Dikarya</taxon>
        <taxon>Ascomycota</taxon>
        <taxon>Pezizomycotina</taxon>
        <taxon>Sordariomycetes</taxon>
        <taxon>Hypocreomycetidae</taxon>
        <taxon>Hypocreales</taxon>
        <taxon>Nectriaceae</taxon>
        <taxon>Fusarium</taxon>
        <taxon>Fusarium solani species complex</taxon>
        <taxon>Fusarium vanettenii</taxon>
    </lineage>
</organism>
<dbReference type="RefSeq" id="XP_003047058.1">
    <property type="nucleotide sequence ID" value="XM_003047012.1"/>
</dbReference>
<evidence type="ECO:0000256" key="2">
    <source>
        <dbReference type="SAM" id="MobiDB-lite"/>
    </source>
</evidence>
<protein>
    <submittedName>
        <fullName evidence="3">Uncharacterized protein</fullName>
    </submittedName>
</protein>
<accession>C7Z3P5</accession>
<keyword evidence="4" id="KW-1185">Reference proteome</keyword>
<reference evidence="3 4" key="1">
    <citation type="journal article" date="2009" name="PLoS Genet.">
        <title>The genome of Nectria haematococca: contribution of supernumerary chromosomes to gene expansion.</title>
        <authorList>
            <person name="Coleman J.J."/>
            <person name="Rounsley S.D."/>
            <person name="Rodriguez-Carres M."/>
            <person name="Kuo A."/>
            <person name="Wasmann C.C."/>
            <person name="Grimwood J."/>
            <person name="Schmutz J."/>
            <person name="Taga M."/>
            <person name="White G.J."/>
            <person name="Zhou S."/>
            <person name="Schwartz D.C."/>
            <person name="Freitag M."/>
            <person name="Ma L.J."/>
            <person name="Danchin E.G."/>
            <person name="Henrissat B."/>
            <person name="Coutinho P.M."/>
            <person name="Nelson D.R."/>
            <person name="Straney D."/>
            <person name="Napoli C.A."/>
            <person name="Barker B.M."/>
            <person name="Gribskov M."/>
            <person name="Rep M."/>
            <person name="Kroken S."/>
            <person name="Molnar I."/>
            <person name="Rensing C."/>
            <person name="Kennell J.C."/>
            <person name="Zamora J."/>
            <person name="Farman M.L."/>
            <person name="Selker E.U."/>
            <person name="Salamov A."/>
            <person name="Shapiro H."/>
            <person name="Pangilinan J."/>
            <person name="Lindquist E."/>
            <person name="Lamers C."/>
            <person name="Grigoriev I.V."/>
            <person name="Geiser D.M."/>
            <person name="Covert S.F."/>
            <person name="Temporini E."/>
            <person name="Vanetten H.D."/>
        </authorList>
    </citation>
    <scope>NUCLEOTIDE SEQUENCE [LARGE SCALE GENOMIC DNA]</scope>
    <source>
        <strain evidence="4">ATCC MYA-4622 / CBS 123669 / FGSC 9596 / NRRL 45880 / 77-13-4</strain>
    </source>
</reference>
<dbReference type="AlphaFoldDB" id="C7Z3P5"/>
<feature type="coiled-coil region" evidence="1">
    <location>
        <begin position="40"/>
        <end position="121"/>
    </location>
</feature>
<feature type="compositionally biased region" description="Basic and acidic residues" evidence="2">
    <location>
        <begin position="163"/>
        <end position="191"/>
    </location>
</feature>
<dbReference type="VEuPathDB" id="FungiDB:NECHADRAFT_83323"/>
<gene>
    <name evidence="3" type="ORF">NECHADRAFT_83323</name>
</gene>
<evidence type="ECO:0000313" key="3">
    <source>
        <dbReference type="EMBL" id="EEU41345.1"/>
    </source>
</evidence>
<evidence type="ECO:0000313" key="4">
    <source>
        <dbReference type="Proteomes" id="UP000005206"/>
    </source>
</evidence>
<dbReference type="eggNOG" id="ENOG502RNAV">
    <property type="taxonomic scope" value="Eukaryota"/>
</dbReference>
<sequence length="517" mass="59220">MPDQTAQPHATTTRPVVLNPLTNAFSEIVRGVADSFRTLRSDIQERFSHLESELDEKNRMRERAGKIHLNLLEERVKEVEARLNNMMEDQGRREAELHSEIKDLKRQNQSIHDQLSHLIAERMAIETSTAQHVPRPTFQPRASRDQAHPSPAAPSNLSRRRAVAQERDHLHDERLSEAKMEPGPRMKSGDMRKRFRNDDECESFLQDARPALSSATPRYSGVDCLLTVVSRIYSHLMLSPNGLGKKEWFAAAESENPILTHACDMFRQGDQKANDIRMALFEALCGSGISGTESFHHLNRSPLMARTFWGQSELVLFDPTWNEESFAETRLTRQQDGEKSLVQVLRFGQETVQGRLDELFGKYRSDDGRSYNILAPSRPNILRVEFQYHSSDASHRPTFDSFRKVDFPVWTWHNEEGGAYFDTTGRVPYVLIAVVRHRHESFGHDLIRTYRAYGVEILPEYEPETFTPGSWSLEDAGPNTYTLFYGRFYPGMPLAPFPEVDNQVNDIGFDHHEAGSP</sequence>